<dbReference type="InterPro" id="IPR013120">
    <property type="entry name" value="FAR_NAD-bd"/>
</dbReference>
<evidence type="ECO:0000256" key="2">
    <source>
        <dbReference type="ARBA" id="ARBA00022553"/>
    </source>
</evidence>
<dbReference type="PANTHER" id="PTHR44845:SF6">
    <property type="entry name" value="BETA-ALANINE-ACTIVATING ENZYME"/>
    <property type="match status" value="1"/>
</dbReference>
<evidence type="ECO:0000256" key="1">
    <source>
        <dbReference type="ARBA" id="ARBA00022450"/>
    </source>
</evidence>
<dbReference type="InterPro" id="IPR010080">
    <property type="entry name" value="Thioester_reductase-like_dom"/>
</dbReference>
<organism evidence="5 6">
    <name type="scientific">Coccomyxa viridis</name>
    <dbReference type="NCBI Taxonomy" id="1274662"/>
    <lineage>
        <taxon>Eukaryota</taxon>
        <taxon>Viridiplantae</taxon>
        <taxon>Chlorophyta</taxon>
        <taxon>core chlorophytes</taxon>
        <taxon>Trebouxiophyceae</taxon>
        <taxon>Trebouxiophyceae incertae sedis</taxon>
        <taxon>Coccomyxaceae</taxon>
        <taxon>Coccomyxa</taxon>
    </lineage>
</organism>
<evidence type="ECO:0000259" key="4">
    <source>
        <dbReference type="Pfam" id="PF07993"/>
    </source>
</evidence>
<gene>
    <name evidence="5" type="ORF">CVIRNUC_000024</name>
</gene>
<dbReference type="Proteomes" id="UP001314263">
    <property type="component" value="Unassembled WGS sequence"/>
</dbReference>
<reference evidence="5 6" key="1">
    <citation type="submission" date="2023-10" db="EMBL/GenBank/DDBJ databases">
        <authorList>
            <person name="Maclean D."/>
            <person name="Macfadyen A."/>
        </authorList>
    </citation>
    <scope>NUCLEOTIDE SEQUENCE [LARGE SCALE GENOMIC DNA]</scope>
</reference>
<keyword evidence="2" id="KW-0597">Phosphoprotein</keyword>
<name>A0AAV1HTN7_9CHLO</name>
<dbReference type="SUPFAM" id="SSF51735">
    <property type="entry name" value="NAD(P)-binding Rossmann-fold domains"/>
    <property type="match status" value="1"/>
</dbReference>
<dbReference type="PANTHER" id="PTHR44845">
    <property type="entry name" value="CARRIER DOMAIN-CONTAINING PROTEIN"/>
    <property type="match status" value="1"/>
</dbReference>
<dbReference type="Pfam" id="PF07993">
    <property type="entry name" value="NAD_binding_4"/>
    <property type="match status" value="1"/>
</dbReference>
<evidence type="ECO:0000313" key="5">
    <source>
        <dbReference type="EMBL" id="CAK0731652.1"/>
    </source>
</evidence>
<dbReference type="EMBL" id="CAUYUE010000001">
    <property type="protein sequence ID" value="CAK0731652.1"/>
    <property type="molecule type" value="Genomic_DNA"/>
</dbReference>
<feature type="region of interest" description="Disordered" evidence="3">
    <location>
        <begin position="44"/>
        <end position="65"/>
    </location>
</feature>
<dbReference type="CDD" id="cd05235">
    <property type="entry name" value="SDR_e1"/>
    <property type="match status" value="1"/>
</dbReference>
<feature type="domain" description="Thioester reductase (TE)" evidence="4">
    <location>
        <begin position="146"/>
        <end position="408"/>
    </location>
</feature>
<dbReference type="Gene3D" id="3.40.50.720">
    <property type="entry name" value="NAD(P)-binding Rossmann-like Domain"/>
    <property type="match status" value="1"/>
</dbReference>
<proteinExistence type="predicted"/>
<dbReference type="AlphaFoldDB" id="A0AAV1HTN7"/>
<evidence type="ECO:0000256" key="3">
    <source>
        <dbReference type="SAM" id="MobiDB-lite"/>
    </source>
</evidence>
<comment type="caution">
    <text evidence="5">The sequence shown here is derived from an EMBL/GenBank/DDBJ whole genome shotgun (WGS) entry which is preliminary data.</text>
</comment>
<sequence>MGILITRAQQEAAPHEACSDNEHSACMQRILTLKDTLCGPSVMSATRTGSDSESLPHLAASKPAGSASNEVDEFWTANRLALLRDAAQRRRCQPGFHDIHGFSNSRTLRASDLRLERFMSSEEWAGAHRIAGAGMPRPEQPEIVLLTGATDLLGRFLLLETLQRMAAQGCGRVFALVQARDSLDAVRRLRSSFDSGDPELLHLFDSLSERHLSVLAGEAAKPRLGLVKGVYMALAASVDTIIHNEALTDYALPYRKLFRPNVLGTVNVIRLALTLRAKAVAFISSVGVIAGVPHPDPVLETEDGPSLCTEHPGGGGDQGYAVGFGCSKWAGEVLLRQMHDDFNIPASIFRCGMLLPHSRFSGQLNRTDFFPRFLFGIANTGLAPDSFYGLPHGPDEHFDGTPVDVAAAGIVGLAINERSGFDTYHVVNDHWHDGISLDRVVDWISTAGIQVTRITKYEQWYQDFRQALSRLDTTQQESSPLPIIEHWRHPLPNSRVTKFDAANLQCGLMKYTQLAEVPHLSEAYIHQVLRYMMALDLISPDTLKARTAEE</sequence>
<dbReference type="InterPro" id="IPR036291">
    <property type="entry name" value="NAD(P)-bd_dom_sf"/>
</dbReference>
<accession>A0AAV1HTN7</accession>
<feature type="compositionally biased region" description="Polar residues" evidence="3">
    <location>
        <begin position="44"/>
        <end position="53"/>
    </location>
</feature>
<keyword evidence="6" id="KW-1185">Reference proteome</keyword>
<protein>
    <recommendedName>
        <fullName evidence="4">Thioester reductase (TE) domain-containing protein</fullName>
    </recommendedName>
</protein>
<dbReference type="NCBIfam" id="TIGR01746">
    <property type="entry name" value="Thioester-redct"/>
    <property type="match status" value="1"/>
</dbReference>
<evidence type="ECO:0000313" key="6">
    <source>
        <dbReference type="Proteomes" id="UP001314263"/>
    </source>
</evidence>
<keyword evidence="1" id="KW-0596">Phosphopantetheine</keyword>